<accession>A0A286U3K3</accession>
<keyword evidence="3" id="KW-1185">Reference proteome</keyword>
<organism evidence="2 3">
    <name type="scientific">Candidatus Scalindua japonica</name>
    <dbReference type="NCBI Taxonomy" id="1284222"/>
    <lineage>
        <taxon>Bacteria</taxon>
        <taxon>Pseudomonadati</taxon>
        <taxon>Planctomycetota</taxon>
        <taxon>Candidatus Brocadiia</taxon>
        <taxon>Candidatus Brocadiales</taxon>
        <taxon>Candidatus Scalinduaceae</taxon>
        <taxon>Candidatus Scalindua</taxon>
    </lineage>
</organism>
<protein>
    <recommendedName>
        <fullName evidence="1">Alginate export domain-containing protein</fullName>
    </recommendedName>
</protein>
<evidence type="ECO:0000313" key="2">
    <source>
        <dbReference type="EMBL" id="GAX62661.1"/>
    </source>
</evidence>
<dbReference type="Pfam" id="PF13372">
    <property type="entry name" value="Alginate_exp"/>
    <property type="match status" value="1"/>
</dbReference>
<dbReference type="OrthoDB" id="242836at2"/>
<dbReference type="Proteomes" id="UP000218542">
    <property type="component" value="Unassembled WGS sequence"/>
</dbReference>
<feature type="domain" description="Alginate export" evidence="1">
    <location>
        <begin position="227"/>
        <end position="485"/>
    </location>
</feature>
<sequence length="496" mass="57309">MRSKLNKFGVICIMFYVCYTGIKADNIVSGQTLIEQATGVRQLKQDLEAQREMDLKRDLAQRFPWDWGGYERFSFLTFDDIDNRGVSDKRRTQRVSNTYLWGNMNVGDIHNFYMRLHLKYIDWNQGDEYRSTENQFKWNLEEGFNYGTYTLSIDRALKKYFNYEAPFQMKLTAGRFRSSLGNQMVYTRRANGVQLEGKSKWLDVKLFGFRNLNDEENIDFSVPGFRSSKRFFYGTEITYNGFKQHRPYAYALIQEDDSGENIEVSFQDYEYDSRYYGIGSRGRIINGLRYDIEGVLEDGKSFPQASAASIAAGESPDNVQIDAWALDANLAYTYNILTKPRFTAEYLFGSGDSDRVTPGRVTTTAFGNKEGTTDRGFLGFGYKSTGNSLAPRLSNLQMLKFGTSFTPSEFISKGNRSVRAEVDFFLFRKDKKEAAISDFRADRPQRNIGKEFDVNITWQIFSDLKASVNYGRFYPGNAYSDKDARDYVLCRIVFQF</sequence>
<proteinExistence type="predicted"/>
<dbReference type="AlphaFoldDB" id="A0A286U3K3"/>
<evidence type="ECO:0000259" key="1">
    <source>
        <dbReference type="Pfam" id="PF13372"/>
    </source>
</evidence>
<name>A0A286U3K3_9BACT</name>
<reference evidence="3" key="1">
    <citation type="journal article" date="2017" name="Environ. Microbiol. Rep.">
        <title>Genetic Diversity of Marine Anaerobic Ammonium-Oxidizing Bacteria as Revealed by Genomic and Proteomic Analyses of 'Candidatus Scalindua japonica'.</title>
        <authorList>
            <person name="Oshiki M."/>
            <person name="Mizuto K."/>
            <person name="Kimura Z."/>
            <person name="Kindaichi T."/>
            <person name="Satoh H."/>
            <person name="Okabe S."/>
        </authorList>
    </citation>
    <scope>NUCLEOTIDE SEQUENCE [LARGE SCALE GENOMIC DNA]</scope>
    <source>
        <strain evidence="3">husup-a2</strain>
    </source>
</reference>
<evidence type="ECO:0000313" key="3">
    <source>
        <dbReference type="Proteomes" id="UP000218542"/>
    </source>
</evidence>
<dbReference type="EMBL" id="BAOS01000038">
    <property type="protein sequence ID" value="GAX62661.1"/>
    <property type="molecule type" value="Genomic_DNA"/>
</dbReference>
<dbReference type="RefSeq" id="WP_096896053.1">
    <property type="nucleotide sequence ID" value="NZ_BAOS01000038.1"/>
</dbReference>
<comment type="caution">
    <text evidence="2">The sequence shown here is derived from an EMBL/GenBank/DDBJ whole genome shotgun (WGS) entry which is preliminary data.</text>
</comment>
<gene>
    <name evidence="2" type="ORF">SCALIN_C38_0024</name>
</gene>
<dbReference type="Gene3D" id="2.40.160.100">
    <property type="match status" value="1"/>
</dbReference>
<dbReference type="InterPro" id="IPR053728">
    <property type="entry name" value="Alginate_Permeability_Chnl"/>
</dbReference>
<dbReference type="InterPro" id="IPR025388">
    <property type="entry name" value="Alginate_export_dom"/>
</dbReference>